<proteinExistence type="predicted"/>
<reference evidence="1" key="1">
    <citation type="submission" date="2021-03" db="EMBL/GenBank/DDBJ databases">
        <title>Genomic Encyclopedia of Type Strains, Phase IV (KMG-IV): sequencing the most valuable type-strain genomes for metagenomic binning, comparative biology and taxonomic classification.</title>
        <authorList>
            <person name="Goeker M."/>
        </authorList>
    </citation>
    <scope>NUCLEOTIDE SEQUENCE</scope>
    <source>
        <strain evidence="1">DSM 18131</strain>
    </source>
</reference>
<dbReference type="Proteomes" id="UP000823773">
    <property type="component" value="Unassembled WGS sequence"/>
</dbReference>
<protein>
    <submittedName>
        <fullName evidence="1">Uncharacterized protein</fullName>
    </submittedName>
</protein>
<comment type="caution">
    <text evidence="1">The sequence shown here is derived from an EMBL/GenBank/DDBJ whole genome shotgun (WGS) entry which is preliminary data.</text>
</comment>
<dbReference type="EMBL" id="JAGGJR010000001">
    <property type="protein sequence ID" value="MBP1870890.1"/>
    <property type="molecule type" value="Genomic_DNA"/>
</dbReference>
<evidence type="ECO:0000313" key="1">
    <source>
        <dbReference type="EMBL" id="MBP1870890.1"/>
    </source>
</evidence>
<sequence>MHSANGTFFRRHCKVDLGNRLQPSSSAKFVCTEHAAEEAARIAKVLAFDQFETSQRQVDNGEPAQGWAS</sequence>
<evidence type="ECO:0000313" key="2">
    <source>
        <dbReference type="Proteomes" id="UP000823773"/>
    </source>
</evidence>
<keyword evidence="2" id="KW-1185">Reference proteome</keyword>
<name>A0ACC5SQ37_ENSAD</name>
<accession>A0ACC5SQ37</accession>
<gene>
    <name evidence="1" type="ORF">J2Z19_000587</name>
</gene>
<organism evidence="1 2">
    <name type="scientific">Ensifer adhaerens</name>
    <name type="common">Sinorhizobium morelense</name>
    <dbReference type="NCBI Taxonomy" id="106592"/>
    <lineage>
        <taxon>Bacteria</taxon>
        <taxon>Pseudomonadati</taxon>
        <taxon>Pseudomonadota</taxon>
        <taxon>Alphaproteobacteria</taxon>
        <taxon>Hyphomicrobiales</taxon>
        <taxon>Rhizobiaceae</taxon>
        <taxon>Sinorhizobium/Ensifer group</taxon>
        <taxon>Ensifer</taxon>
    </lineage>
</organism>